<feature type="signal peptide" evidence="1">
    <location>
        <begin position="1"/>
        <end position="16"/>
    </location>
</feature>
<feature type="domain" description="Protein-arginine deiminase C-terminal" evidence="2">
    <location>
        <begin position="194"/>
        <end position="318"/>
    </location>
</feature>
<dbReference type="SUPFAM" id="SSF55909">
    <property type="entry name" value="Pentein"/>
    <property type="match status" value="1"/>
</dbReference>
<organism evidence="3 4">
    <name type="scientific">Anthostomella pinea</name>
    <dbReference type="NCBI Taxonomy" id="933095"/>
    <lineage>
        <taxon>Eukaryota</taxon>
        <taxon>Fungi</taxon>
        <taxon>Dikarya</taxon>
        <taxon>Ascomycota</taxon>
        <taxon>Pezizomycotina</taxon>
        <taxon>Sordariomycetes</taxon>
        <taxon>Xylariomycetidae</taxon>
        <taxon>Xylariales</taxon>
        <taxon>Xylariaceae</taxon>
        <taxon>Anthostomella</taxon>
    </lineage>
</organism>
<dbReference type="AlphaFoldDB" id="A0AAI8YDW0"/>
<evidence type="ECO:0000256" key="1">
    <source>
        <dbReference type="SAM" id="SignalP"/>
    </source>
</evidence>
<comment type="caution">
    <text evidence="3">The sequence shown here is derived from an EMBL/GenBank/DDBJ whole genome shotgun (WGS) entry which is preliminary data.</text>
</comment>
<dbReference type="EMBL" id="CAUWAG010000003">
    <property type="protein sequence ID" value="CAJ2501150.1"/>
    <property type="molecule type" value="Genomic_DNA"/>
</dbReference>
<dbReference type="PANTHER" id="PTHR10837:SF8">
    <property type="entry name" value="PROTEIN-ARGININE DEIMINASE"/>
    <property type="match status" value="1"/>
</dbReference>
<protein>
    <submittedName>
        <fullName evidence="3">Uu.00g040030.m01.CDS01</fullName>
    </submittedName>
</protein>
<keyword evidence="4" id="KW-1185">Reference proteome</keyword>
<keyword evidence="1" id="KW-0732">Signal</keyword>
<feature type="chain" id="PRO_5042513316" evidence="1">
    <location>
        <begin position="17"/>
        <end position="577"/>
    </location>
</feature>
<dbReference type="GO" id="GO:0005737">
    <property type="term" value="C:cytoplasm"/>
    <property type="evidence" value="ECO:0007669"/>
    <property type="project" value="InterPro"/>
</dbReference>
<reference evidence="3" key="1">
    <citation type="submission" date="2023-10" db="EMBL/GenBank/DDBJ databases">
        <authorList>
            <person name="Hackl T."/>
        </authorList>
    </citation>
    <scope>NUCLEOTIDE SEQUENCE</scope>
</reference>
<evidence type="ECO:0000313" key="3">
    <source>
        <dbReference type="EMBL" id="CAJ2501150.1"/>
    </source>
</evidence>
<dbReference type="InterPro" id="IPR036556">
    <property type="entry name" value="PAD_central_sf"/>
</dbReference>
<dbReference type="PANTHER" id="PTHR10837">
    <property type="entry name" value="PEPTIDYLARGININE DEIMINASE"/>
    <property type="match status" value="1"/>
</dbReference>
<dbReference type="Pfam" id="PF03068">
    <property type="entry name" value="PAD"/>
    <property type="match status" value="2"/>
</dbReference>
<feature type="domain" description="Protein-arginine deiminase C-terminal" evidence="2">
    <location>
        <begin position="350"/>
        <end position="574"/>
    </location>
</feature>
<proteinExistence type="predicted"/>
<evidence type="ECO:0000259" key="2">
    <source>
        <dbReference type="Pfam" id="PF03068"/>
    </source>
</evidence>
<accession>A0AAI8YDW0</accession>
<sequence length="577" mass="64550">MKLFSLAFLPLLTVSAIPTLRGIPQPVILADTNRDGKVDDDDQKGRTEWTEKSGAIFLPNIGDSTKRCPEYKSIERTSDYYKEMNRCNDAMDDELIELAYLAPMKTNPLNAPDGAWANIYATPDEAASRVRVFYQEHDNWEYVKPDFKFNEEMLRQGITLGLDGRETVRSADGWDGQVTVHFDVFLEDHAQAGSDKVVLKIAPIILQHSLQDLQEVLSPATSIFSGIYGRRLSYFTEQLNNAFKAIGFSKVLTPIQTQWVQDLGLPAYASMPGPEGPVSIRLFIVSPNTEERLAVPIYDQIRGKGVGIIHPTPDERKLERLVTVADGGFDPRRGNLSEDTEHEFQPSGDLMRLLNAQRLQPLLLLNSGWLEVGHLDEFLQFIPSEKTDTGFTVTIADAKAGRKVLQDLDDSGEGDQHAMTYDRAAFEKNPDGYGRGPEVRTIKEVLDDDGLKKVNEWAQEQLDANLKLLLDEIPLKEDDVVRIPTVFREDSYHLLITMHPNPLNGIVVGDNFLSADPRGPTVDGEDKLKTAVTEAYGDAGMKVAYVDTLEILHYYGGGLHCATNTWRTPAAKWWSSR</sequence>
<dbReference type="Gene3D" id="3.75.10.10">
    <property type="entry name" value="L-arginine/glycine Amidinotransferase, Chain A"/>
    <property type="match status" value="1"/>
</dbReference>
<dbReference type="InterPro" id="IPR004303">
    <property type="entry name" value="PAD"/>
</dbReference>
<evidence type="ECO:0000313" key="4">
    <source>
        <dbReference type="Proteomes" id="UP001295740"/>
    </source>
</evidence>
<dbReference type="SUPFAM" id="SSF110083">
    <property type="entry name" value="Peptidylarginine deiminase Pad4, middle domain"/>
    <property type="match status" value="1"/>
</dbReference>
<dbReference type="InterPro" id="IPR013530">
    <property type="entry name" value="PAD_C"/>
</dbReference>
<dbReference type="Proteomes" id="UP001295740">
    <property type="component" value="Unassembled WGS sequence"/>
</dbReference>
<gene>
    <name evidence="3" type="ORF">KHLLAP_LOCUS1618</name>
</gene>
<dbReference type="GO" id="GO:0004668">
    <property type="term" value="F:protein-arginine deiminase activity"/>
    <property type="evidence" value="ECO:0007669"/>
    <property type="project" value="InterPro"/>
</dbReference>
<dbReference type="GO" id="GO:0005509">
    <property type="term" value="F:calcium ion binding"/>
    <property type="evidence" value="ECO:0007669"/>
    <property type="project" value="InterPro"/>
</dbReference>
<name>A0AAI8YDW0_9PEZI</name>